<dbReference type="PANTHER" id="PTHR39332:SF7">
    <property type="entry name" value="SRPBCC FAMILY PROTEIN"/>
    <property type="match status" value="1"/>
</dbReference>
<dbReference type="InterPro" id="IPR019587">
    <property type="entry name" value="Polyketide_cyclase/dehydratase"/>
</dbReference>
<dbReference type="RefSeq" id="WP_380020568.1">
    <property type="nucleotide sequence ID" value="NZ_JBHSHD010000007.1"/>
</dbReference>
<gene>
    <name evidence="3" type="ORF">ACFO6Q_10025</name>
</gene>
<feature type="compositionally biased region" description="Basic and acidic residues" evidence="1">
    <location>
        <begin position="135"/>
        <end position="146"/>
    </location>
</feature>
<feature type="signal peptide" evidence="2">
    <location>
        <begin position="1"/>
        <end position="21"/>
    </location>
</feature>
<accession>A0ABV9QVK1</accession>
<evidence type="ECO:0000256" key="2">
    <source>
        <dbReference type="SAM" id="SignalP"/>
    </source>
</evidence>
<dbReference type="CDD" id="cd07821">
    <property type="entry name" value="PYR_PYL_RCAR_like"/>
    <property type="match status" value="1"/>
</dbReference>
<evidence type="ECO:0000256" key="1">
    <source>
        <dbReference type="SAM" id="MobiDB-lite"/>
    </source>
</evidence>
<proteinExistence type="predicted"/>
<dbReference type="Pfam" id="PF10604">
    <property type="entry name" value="Polyketide_cyc2"/>
    <property type="match status" value="1"/>
</dbReference>
<keyword evidence="4" id="KW-1185">Reference proteome</keyword>
<dbReference type="Proteomes" id="UP001595886">
    <property type="component" value="Unassembled WGS sequence"/>
</dbReference>
<dbReference type="SUPFAM" id="SSF55961">
    <property type="entry name" value="Bet v1-like"/>
    <property type="match status" value="1"/>
</dbReference>
<feature type="region of interest" description="Disordered" evidence="1">
    <location>
        <begin position="134"/>
        <end position="153"/>
    </location>
</feature>
<organism evidence="3 4">
    <name type="scientific">Dokdonella ginsengisoli</name>
    <dbReference type="NCBI Taxonomy" id="363846"/>
    <lineage>
        <taxon>Bacteria</taxon>
        <taxon>Pseudomonadati</taxon>
        <taxon>Pseudomonadota</taxon>
        <taxon>Gammaproteobacteria</taxon>
        <taxon>Lysobacterales</taxon>
        <taxon>Rhodanobacteraceae</taxon>
        <taxon>Dokdonella</taxon>
    </lineage>
</organism>
<evidence type="ECO:0000313" key="3">
    <source>
        <dbReference type="EMBL" id="MFC4820664.1"/>
    </source>
</evidence>
<dbReference type="EMBL" id="JBHSHD010000007">
    <property type="protein sequence ID" value="MFC4820664.1"/>
    <property type="molecule type" value="Genomic_DNA"/>
</dbReference>
<keyword evidence="2" id="KW-0732">Signal</keyword>
<dbReference type="PANTHER" id="PTHR39332">
    <property type="entry name" value="BLL4707 PROTEIN"/>
    <property type="match status" value="1"/>
</dbReference>
<dbReference type="Gene3D" id="3.30.530.20">
    <property type="match status" value="1"/>
</dbReference>
<feature type="chain" id="PRO_5046556735" evidence="2">
    <location>
        <begin position="22"/>
        <end position="174"/>
    </location>
</feature>
<name>A0ABV9QVK1_9GAMM</name>
<sequence length="174" mass="18937">MNPVRSIAAAALAAASGLAVAAPVLKVDKSVDIDRPAALVWQTVKNFDRIDAWHPAVASDRILEGRNNEVGAVRLLTLGDGGTIREKLLRFDDAGRSYEYEILESVLPVSHYRSTIVVKETGKDKSTVTWSGTFQRKDTGEHPGEKENDETATTTMSAVYQGGLDNLKKKLEAK</sequence>
<protein>
    <submittedName>
        <fullName evidence="3">SRPBCC family protein</fullName>
    </submittedName>
</protein>
<reference evidence="4" key="1">
    <citation type="journal article" date="2019" name="Int. J. Syst. Evol. Microbiol.">
        <title>The Global Catalogue of Microorganisms (GCM) 10K type strain sequencing project: providing services to taxonomists for standard genome sequencing and annotation.</title>
        <authorList>
            <consortium name="The Broad Institute Genomics Platform"/>
            <consortium name="The Broad Institute Genome Sequencing Center for Infectious Disease"/>
            <person name="Wu L."/>
            <person name="Ma J."/>
        </authorList>
    </citation>
    <scope>NUCLEOTIDE SEQUENCE [LARGE SCALE GENOMIC DNA]</scope>
    <source>
        <strain evidence="4">CCUG 30340</strain>
    </source>
</reference>
<dbReference type="InterPro" id="IPR023393">
    <property type="entry name" value="START-like_dom_sf"/>
</dbReference>
<comment type="caution">
    <text evidence="3">The sequence shown here is derived from an EMBL/GenBank/DDBJ whole genome shotgun (WGS) entry which is preliminary data.</text>
</comment>
<evidence type="ECO:0000313" key="4">
    <source>
        <dbReference type="Proteomes" id="UP001595886"/>
    </source>
</evidence>